<dbReference type="InterPro" id="IPR030981">
    <property type="entry name" value="SDR_subfam_2"/>
</dbReference>
<reference evidence="3 4" key="1">
    <citation type="submission" date="2019-03" db="EMBL/GenBank/DDBJ databases">
        <title>Genomic Encyclopedia of Archaeal and Bacterial Type Strains, Phase II (KMG-II): from individual species to whole genera.</title>
        <authorList>
            <person name="Goeker M."/>
        </authorList>
    </citation>
    <scope>NUCLEOTIDE SEQUENCE [LARGE SCALE GENOMIC DNA]</scope>
    <source>
        <strain evidence="3 4">DSM 24323</strain>
    </source>
</reference>
<evidence type="ECO:0000313" key="4">
    <source>
        <dbReference type="Proteomes" id="UP000295371"/>
    </source>
</evidence>
<name>A0A4R7J7D9_9ACTN</name>
<dbReference type="RefSeq" id="WP_133753881.1">
    <property type="nucleotide sequence ID" value="NZ_SOAW01000001.1"/>
</dbReference>
<dbReference type="Pfam" id="PF13561">
    <property type="entry name" value="adh_short_C2"/>
    <property type="match status" value="1"/>
</dbReference>
<evidence type="ECO:0000256" key="1">
    <source>
        <dbReference type="ARBA" id="ARBA00006484"/>
    </source>
</evidence>
<dbReference type="Proteomes" id="UP000295371">
    <property type="component" value="Unassembled WGS sequence"/>
</dbReference>
<dbReference type="NCBIfam" id="NF040491">
    <property type="entry name" value="SDR_subfam_4"/>
    <property type="match status" value="1"/>
</dbReference>
<dbReference type="EMBL" id="SOAW01000001">
    <property type="protein sequence ID" value="TDT33351.1"/>
    <property type="molecule type" value="Genomic_DNA"/>
</dbReference>
<dbReference type="Gene3D" id="3.40.50.720">
    <property type="entry name" value="NAD(P)-binding Rossmann-like Domain"/>
    <property type="match status" value="1"/>
</dbReference>
<proteinExistence type="inferred from homology"/>
<comment type="similarity">
    <text evidence="1">Belongs to the short-chain dehydrogenases/reductases (SDR) family.</text>
</comment>
<dbReference type="OrthoDB" id="4535149at2"/>
<organism evidence="3 4">
    <name type="scientific">Naumannella halotolerans</name>
    <dbReference type="NCBI Taxonomy" id="993414"/>
    <lineage>
        <taxon>Bacteria</taxon>
        <taxon>Bacillati</taxon>
        <taxon>Actinomycetota</taxon>
        <taxon>Actinomycetes</taxon>
        <taxon>Propionibacteriales</taxon>
        <taxon>Propionibacteriaceae</taxon>
        <taxon>Naumannella</taxon>
    </lineage>
</organism>
<evidence type="ECO:0000313" key="3">
    <source>
        <dbReference type="EMBL" id="TDT33351.1"/>
    </source>
</evidence>
<dbReference type="InterPro" id="IPR002347">
    <property type="entry name" value="SDR_fam"/>
</dbReference>
<dbReference type="PRINTS" id="PR00081">
    <property type="entry name" value="GDHRDH"/>
</dbReference>
<comment type="caution">
    <text evidence="3">The sequence shown here is derived from an EMBL/GenBank/DDBJ whole genome shotgun (WGS) entry which is preliminary data.</text>
</comment>
<accession>A0A4R7J7D9</accession>
<dbReference type="GO" id="GO:0016491">
    <property type="term" value="F:oxidoreductase activity"/>
    <property type="evidence" value="ECO:0007669"/>
    <property type="project" value="UniProtKB-KW"/>
</dbReference>
<evidence type="ECO:0000256" key="2">
    <source>
        <dbReference type="ARBA" id="ARBA00023002"/>
    </source>
</evidence>
<keyword evidence="4" id="KW-1185">Reference proteome</keyword>
<dbReference type="CDD" id="cd05233">
    <property type="entry name" value="SDR_c"/>
    <property type="match status" value="1"/>
</dbReference>
<keyword evidence="2" id="KW-0560">Oxidoreductase</keyword>
<dbReference type="AlphaFoldDB" id="A0A4R7J7D9"/>
<dbReference type="InterPro" id="IPR036291">
    <property type="entry name" value="NAD(P)-bd_dom_sf"/>
</dbReference>
<dbReference type="NCBIfam" id="TIGR04504">
    <property type="entry name" value="SDR_subfam_2"/>
    <property type="match status" value="1"/>
</dbReference>
<dbReference type="InterPro" id="IPR020904">
    <property type="entry name" value="Sc_DH/Rdtase_CS"/>
</dbReference>
<sequence>MNRQPDPARVALVTGAARGIGAAAVRRLVADGLRVVAVDACLGGVHDLPGVAHPLAGAEQLEAVVAPYPDAVVAVRADVRDLDALRAAAGTALERWGRLDAVVAAAAVISGGSPLWETPAEEARALIDIDAGGVWNTAVATVPHLLRSPDPSGARFVAIASAAGDRGLFGLSAYVVAKHAVVGIVRALAADLVGTGVTATAISPGSTRTDMLSATADIYGTGIDDLAQSQLIRTTLSPEDLAAVIGLAVSPAGRALNGGIVHADGGFS</sequence>
<dbReference type="PANTHER" id="PTHR24321">
    <property type="entry name" value="DEHYDROGENASES, SHORT CHAIN"/>
    <property type="match status" value="1"/>
</dbReference>
<dbReference type="SUPFAM" id="SSF51735">
    <property type="entry name" value="NAD(P)-binding Rossmann-fold domains"/>
    <property type="match status" value="1"/>
</dbReference>
<gene>
    <name evidence="3" type="ORF">CLV29_0962</name>
</gene>
<dbReference type="PANTHER" id="PTHR24321:SF8">
    <property type="entry name" value="ESTRADIOL 17-BETA-DEHYDROGENASE 8-RELATED"/>
    <property type="match status" value="1"/>
</dbReference>
<protein>
    <submittedName>
        <fullName evidence="3">SDR family mycofactocin-dependent oxidoreductase</fullName>
    </submittedName>
</protein>
<dbReference type="PROSITE" id="PS00061">
    <property type="entry name" value="ADH_SHORT"/>
    <property type="match status" value="1"/>
</dbReference>